<dbReference type="OMA" id="VAIICKS"/>
<evidence type="ECO:0000256" key="4">
    <source>
        <dbReference type="SAM" id="Coils"/>
    </source>
</evidence>
<dbReference type="GO" id="GO:0016020">
    <property type="term" value="C:membrane"/>
    <property type="evidence" value="ECO:0007669"/>
    <property type="project" value="UniProtKB-SubCell"/>
</dbReference>
<proteinExistence type="predicted"/>
<dbReference type="FunFam" id="1.10.287.110:FF:000097">
    <property type="entry name" value="Chaperone protein dnaJ 16"/>
    <property type="match status" value="1"/>
</dbReference>
<feature type="coiled-coil region" evidence="4">
    <location>
        <begin position="279"/>
        <end position="309"/>
    </location>
</feature>
<dbReference type="Gene3D" id="1.10.287.110">
    <property type="entry name" value="DnaJ domain"/>
    <property type="match status" value="1"/>
</dbReference>
<comment type="subcellular location">
    <subcellularLocation>
        <location evidence="1">Membrane</location>
    </subcellularLocation>
</comment>
<evidence type="ECO:0000256" key="2">
    <source>
        <dbReference type="ARBA" id="ARBA00023054"/>
    </source>
</evidence>
<dbReference type="InterPro" id="IPR052812">
    <property type="entry name" value="Plant_DnaJ_domain"/>
</dbReference>
<dbReference type="Proteomes" id="UP000036987">
    <property type="component" value="Unassembled WGS sequence"/>
</dbReference>
<feature type="domain" description="J" evidence="6">
    <location>
        <begin position="12"/>
        <end position="77"/>
    </location>
</feature>
<dbReference type="CDD" id="cd06257">
    <property type="entry name" value="DnaJ"/>
    <property type="match status" value="1"/>
</dbReference>
<dbReference type="PANTHER" id="PTHR44272">
    <property type="entry name" value="DNAJ DOMAIN (PROKARYOTIC HEAT SHOCK PROTEIN)"/>
    <property type="match status" value="1"/>
</dbReference>
<evidence type="ECO:0000256" key="3">
    <source>
        <dbReference type="ARBA" id="ARBA00023136"/>
    </source>
</evidence>
<dbReference type="SUPFAM" id="SSF46565">
    <property type="entry name" value="Chaperone J-domain"/>
    <property type="match status" value="1"/>
</dbReference>
<dbReference type="PANTHER" id="PTHR44272:SF3">
    <property type="entry name" value="J DOMAIN-CONTAINING PROTEIN"/>
    <property type="match status" value="1"/>
</dbReference>
<reference evidence="8" key="1">
    <citation type="journal article" date="2016" name="Nature">
        <title>The genome of the seagrass Zostera marina reveals angiosperm adaptation to the sea.</title>
        <authorList>
            <person name="Olsen J.L."/>
            <person name="Rouze P."/>
            <person name="Verhelst B."/>
            <person name="Lin Y.-C."/>
            <person name="Bayer T."/>
            <person name="Collen J."/>
            <person name="Dattolo E."/>
            <person name="De Paoli E."/>
            <person name="Dittami S."/>
            <person name="Maumus F."/>
            <person name="Michel G."/>
            <person name="Kersting A."/>
            <person name="Lauritano C."/>
            <person name="Lohaus R."/>
            <person name="Toepel M."/>
            <person name="Tonon T."/>
            <person name="Vanneste K."/>
            <person name="Amirebrahimi M."/>
            <person name="Brakel J."/>
            <person name="Bostroem C."/>
            <person name="Chovatia M."/>
            <person name="Grimwood J."/>
            <person name="Jenkins J.W."/>
            <person name="Jueterbock A."/>
            <person name="Mraz A."/>
            <person name="Stam W.T."/>
            <person name="Tice H."/>
            <person name="Bornberg-Bauer E."/>
            <person name="Green P.J."/>
            <person name="Pearson G.A."/>
            <person name="Procaccini G."/>
            <person name="Duarte C.M."/>
            <person name="Schmutz J."/>
            <person name="Reusch T.B.H."/>
            <person name="Van de Peer Y."/>
        </authorList>
    </citation>
    <scope>NUCLEOTIDE SEQUENCE [LARGE SCALE GENOMIC DNA]</scope>
    <source>
        <strain evidence="8">cv. Finnish</strain>
    </source>
</reference>
<accession>A0A0K9Q2X2</accession>
<keyword evidence="8" id="KW-1185">Reference proteome</keyword>
<evidence type="ECO:0000313" key="7">
    <source>
        <dbReference type="EMBL" id="KMZ75661.1"/>
    </source>
</evidence>
<dbReference type="AlphaFoldDB" id="A0A0K9Q2X2"/>
<evidence type="ECO:0000259" key="6">
    <source>
        <dbReference type="PROSITE" id="PS50076"/>
    </source>
</evidence>
<evidence type="ECO:0000256" key="1">
    <source>
        <dbReference type="ARBA" id="ARBA00004370"/>
    </source>
</evidence>
<protein>
    <submittedName>
        <fullName evidence="7">Chaperone protein dnaJ 15</fullName>
    </submittedName>
</protein>
<dbReference type="PRINTS" id="PR00625">
    <property type="entry name" value="JDOMAIN"/>
</dbReference>
<name>A0A0K9Q2X2_ZOSMR</name>
<dbReference type="GO" id="GO:0005783">
    <property type="term" value="C:endoplasmic reticulum"/>
    <property type="evidence" value="ECO:0007669"/>
    <property type="project" value="UniProtKB-ARBA"/>
</dbReference>
<dbReference type="SMART" id="SM00271">
    <property type="entry name" value="DnaJ"/>
    <property type="match status" value="1"/>
</dbReference>
<keyword evidence="2 4" id="KW-0175">Coiled coil</keyword>
<evidence type="ECO:0000313" key="8">
    <source>
        <dbReference type="Proteomes" id="UP000036987"/>
    </source>
</evidence>
<comment type="caution">
    <text evidence="7">The sequence shown here is derived from an EMBL/GenBank/DDBJ whole genome shotgun (WGS) entry which is preliminary data.</text>
</comment>
<dbReference type="STRING" id="29655.A0A0K9Q2X2"/>
<dbReference type="InterPro" id="IPR001623">
    <property type="entry name" value="DnaJ_domain"/>
</dbReference>
<dbReference type="OrthoDB" id="10250354at2759"/>
<feature type="region of interest" description="Disordered" evidence="5">
    <location>
        <begin position="356"/>
        <end position="394"/>
    </location>
</feature>
<dbReference type="GO" id="GO:0009958">
    <property type="term" value="P:positive gravitropism"/>
    <property type="evidence" value="ECO:0000318"/>
    <property type="project" value="GO_Central"/>
</dbReference>
<dbReference type="EMBL" id="LFYR01000129">
    <property type="protein sequence ID" value="KMZ75661.1"/>
    <property type="molecule type" value="Genomic_DNA"/>
</dbReference>
<dbReference type="Pfam" id="PF00226">
    <property type="entry name" value="DnaJ"/>
    <property type="match status" value="1"/>
</dbReference>
<gene>
    <name evidence="7" type="ORF">ZOSMA_111G00120</name>
</gene>
<evidence type="ECO:0000256" key="5">
    <source>
        <dbReference type="SAM" id="MobiDB-lite"/>
    </source>
</evidence>
<dbReference type="InterPro" id="IPR036869">
    <property type="entry name" value="J_dom_sf"/>
</dbReference>
<sequence length="394" mass="43999">MAGTSTTTVRRDPYEVLGVSKESSDQDIKSAYRKLALKYHPDKNTNNPETSEQFKEVAFSYTILSDPEKKRQYDTAGFEALENEGMDMEIDLSNLGTVNTMFAALFSKLGVPIKTTISPNVIEEALNETMTVAPLPLGSSAYGKVEKQCAHFFGVTIDEQQAESGIVVRVTSSAQSKFKLLYFEQEPSGGYGLSLQEDSEKTGKVTSAGMYFLNFQVYRMDSNVNTLAMAKDPEAAFFKRLEGLHLCEISHLKPGAHIFAVYGDNFFKPATYTIEALCAKSYEETNEKLKDIEAKLLAKRNDLRQFELEYRKALVRFQEVTARYTEEKIDVDNLLKERDAIQASFTTVRSVTVASGSGGMKVPSGGDPIQESPNVDAMKPKWTFPKWSRTEKKS</sequence>
<keyword evidence="3" id="KW-0472">Membrane</keyword>
<organism evidence="7 8">
    <name type="scientific">Zostera marina</name>
    <name type="common">Eelgrass</name>
    <dbReference type="NCBI Taxonomy" id="29655"/>
    <lineage>
        <taxon>Eukaryota</taxon>
        <taxon>Viridiplantae</taxon>
        <taxon>Streptophyta</taxon>
        <taxon>Embryophyta</taxon>
        <taxon>Tracheophyta</taxon>
        <taxon>Spermatophyta</taxon>
        <taxon>Magnoliopsida</taxon>
        <taxon>Liliopsida</taxon>
        <taxon>Zosteraceae</taxon>
        <taxon>Zostera</taxon>
    </lineage>
</organism>
<dbReference type="PROSITE" id="PS50076">
    <property type="entry name" value="DNAJ_2"/>
    <property type="match status" value="1"/>
</dbReference>